<name>A0ABQ6JKN6_9ACTN</name>
<evidence type="ECO:0000256" key="1">
    <source>
        <dbReference type="SAM" id="MobiDB-lite"/>
    </source>
</evidence>
<dbReference type="Proteomes" id="UP001157017">
    <property type="component" value="Unassembled WGS sequence"/>
</dbReference>
<evidence type="ECO:0000313" key="2">
    <source>
        <dbReference type="EMBL" id="GMA88553.1"/>
    </source>
</evidence>
<sequence length="78" mass="7945">MMNITDTSTPFISRFTSERAPATPTAVSMPTVHGSGAGAVGTTTTTQASASSVVVATYATTRGDSRTGCSFGRGRQRA</sequence>
<dbReference type="EMBL" id="BSUZ01000001">
    <property type="protein sequence ID" value="GMA88553.1"/>
    <property type="molecule type" value="Genomic_DNA"/>
</dbReference>
<reference evidence="3" key="1">
    <citation type="journal article" date="2019" name="Int. J. Syst. Evol. Microbiol.">
        <title>The Global Catalogue of Microorganisms (GCM) 10K type strain sequencing project: providing services to taxonomists for standard genome sequencing and annotation.</title>
        <authorList>
            <consortium name="The Broad Institute Genomics Platform"/>
            <consortium name="The Broad Institute Genome Sequencing Center for Infectious Disease"/>
            <person name="Wu L."/>
            <person name="Ma J."/>
        </authorList>
    </citation>
    <scope>NUCLEOTIDE SEQUENCE [LARGE SCALE GENOMIC DNA]</scope>
    <source>
        <strain evidence="3">NBRC 108730</strain>
    </source>
</reference>
<feature type="region of interest" description="Disordered" evidence="1">
    <location>
        <begin position="1"/>
        <end position="46"/>
    </location>
</feature>
<comment type="caution">
    <text evidence="2">The sequence shown here is derived from an EMBL/GenBank/DDBJ whole genome shotgun (WGS) entry which is preliminary data.</text>
</comment>
<gene>
    <name evidence="2" type="ORF">GCM10025868_38030</name>
</gene>
<feature type="compositionally biased region" description="Polar residues" evidence="1">
    <location>
        <begin position="1"/>
        <end position="15"/>
    </location>
</feature>
<proteinExistence type="predicted"/>
<protein>
    <submittedName>
        <fullName evidence="2">Uncharacterized protein</fullName>
    </submittedName>
</protein>
<keyword evidence="3" id="KW-1185">Reference proteome</keyword>
<evidence type="ECO:0000313" key="3">
    <source>
        <dbReference type="Proteomes" id="UP001157017"/>
    </source>
</evidence>
<accession>A0ABQ6JKN6</accession>
<organism evidence="2 3">
    <name type="scientific">Angustibacter aerolatus</name>
    <dbReference type="NCBI Taxonomy" id="1162965"/>
    <lineage>
        <taxon>Bacteria</taxon>
        <taxon>Bacillati</taxon>
        <taxon>Actinomycetota</taxon>
        <taxon>Actinomycetes</taxon>
        <taxon>Kineosporiales</taxon>
        <taxon>Kineosporiaceae</taxon>
    </lineage>
</organism>